<dbReference type="GO" id="GO:0030154">
    <property type="term" value="P:cell differentiation"/>
    <property type="evidence" value="ECO:0007669"/>
    <property type="project" value="TreeGrafter"/>
</dbReference>
<evidence type="ECO:0000256" key="3">
    <source>
        <dbReference type="ARBA" id="ARBA00022833"/>
    </source>
</evidence>
<evidence type="ECO:0000256" key="1">
    <source>
        <dbReference type="ARBA" id="ARBA00022723"/>
    </source>
</evidence>
<evidence type="ECO:0000313" key="10">
    <source>
        <dbReference type="EMBL" id="NWU28094.1"/>
    </source>
</evidence>
<dbReference type="PANTHER" id="PTHR24082:SF488">
    <property type="entry name" value="PEROXISOME PROLIFERATOR-ACTIVATED RECEPTOR GAMMA"/>
    <property type="match status" value="1"/>
</dbReference>
<evidence type="ECO:0000256" key="8">
    <source>
        <dbReference type="ARBA" id="ARBA00023242"/>
    </source>
</evidence>
<evidence type="ECO:0000256" key="6">
    <source>
        <dbReference type="ARBA" id="ARBA00023163"/>
    </source>
</evidence>
<dbReference type="PROSITE" id="PS00031">
    <property type="entry name" value="NUCLEAR_REC_DBD_1"/>
    <property type="match status" value="1"/>
</dbReference>
<proteinExistence type="predicted"/>
<keyword evidence="1" id="KW-0479">Metal-binding</keyword>
<accession>A0A7K5VHQ6</accession>
<dbReference type="GO" id="GO:0001227">
    <property type="term" value="F:DNA-binding transcription repressor activity, RNA polymerase II-specific"/>
    <property type="evidence" value="ECO:0007669"/>
    <property type="project" value="TreeGrafter"/>
</dbReference>
<dbReference type="GO" id="GO:0045944">
    <property type="term" value="P:positive regulation of transcription by RNA polymerase II"/>
    <property type="evidence" value="ECO:0007669"/>
    <property type="project" value="TreeGrafter"/>
</dbReference>
<dbReference type="PROSITE" id="PS51030">
    <property type="entry name" value="NUCLEAR_REC_DBD_2"/>
    <property type="match status" value="1"/>
</dbReference>
<dbReference type="PANTHER" id="PTHR24082">
    <property type="entry name" value="NUCLEAR HORMONE RECEPTOR"/>
    <property type="match status" value="1"/>
</dbReference>
<dbReference type="GO" id="GO:0008270">
    <property type="term" value="F:zinc ion binding"/>
    <property type="evidence" value="ECO:0007669"/>
    <property type="project" value="UniProtKB-KW"/>
</dbReference>
<dbReference type="GO" id="GO:0006631">
    <property type="term" value="P:fatty acid metabolic process"/>
    <property type="evidence" value="ECO:0007669"/>
    <property type="project" value="TreeGrafter"/>
</dbReference>
<keyword evidence="11" id="KW-1185">Reference proteome</keyword>
<dbReference type="GO" id="GO:0010887">
    <property type="term" value="P:negative regulation of cholesterol storage"/>
    <property type="evidence" value="ECO:0007669"/>
    <property type="project" value="TreeGrafter"/>
</dbReference>
<evidence type="ECO:0000256" key="7">
    <source>
        <dbReference type="ARBA" id="ARBA00023170"/>
    </source>
</evidence>
<feature type="domain" description="Nuclear receptor" evidence="9">
    <location>
        <begin position="32"/>
        <end position="104"/>
    </location>
</feature>
<name>A0A7K5VHQ6_9CORV</name>
<evidence type="ECO:0000313" key="11">
    <source>
        <dbReference type="Proteomes" id="UP000584415"/>
    </source>
</evidence>
<protein>
    <submittedName>
        <fullName evidence="10">PPARG protein</fullName>
    </submittedName>
</protein>
<keyword evidence="7" id="KW-0675">Receptor</keyword>
<dbReference type="SUPFAM" id="SSF57716">
    <property type="entry name" value="Glucocorticoid receptor-like (DNA-binding domain)"/>
    <property type="match status" value="1"/>
</dbReference>
<reference evidence="10 11" key="1">
    <citation type="submission" date="2019-09" db="EMBL/GenBank/DDBJ databases">
        <title>Bird 10,000 Genomes (B10K) Project - Family phase.</title>
        <authorList>
            <person name="Zhang G."/>
        </authorList>
    </citation>
    <scope>NUCLEOTIDE SEQUENCE [LARGE SCALE GENOMIC DNA]</scope>
    <source>
        <strain evidence="10">B10K-DU-001-71</strain>
        <tissue evidence="10">Muscle</tissue>
    </source>
</reference>
<dbReference type="AlphaFoldDB" id="A0A7K5VHQ6"/>
<dbReference type="SMART" id="SM00399">
    <property type="entry name" value="ZnF_C4"/>
    <property type="match status" value="1"/>
</dbReference>
<feature type="non-terminal residue" evidence="10">
    <location>
        <position position="1"/>
    </location>
</feature>
<keyword evidence="2" id="KW-0863">Zinc-finger</keyword>
<dbReference type="GO" id="GO:0000978">
    <property type="term" value="F:RNA polymerase II cis-regulatory region sequence-specific DNA binding"/>
    <property type="evidence" value="ECO:0007669"/>
    <property type="project" value="TreeGrafter"/>
</dbReference>
<dbReference type="Pfam" id="PF00105">
    <property type="entry name" value="zf-C4"/>
    <property type="match status" value="1"/>
</dbReference>
<evidence type="ECO:0000256" key="2">
    <source>
        <dbReference type="ARBA" id="ARBA00022771"/>
    </source>
</evidence>
<evidence type="ECO:0000259" key="9">
    <source>
        <dbReference type="PROSITE" id="PS51030"/>
    </source>
</evidence>
<feature type="non-terminal residue" evidence="10">
    <location>
        <position position="104"/>
    </location>
</feature>
<dbReference type="FunFam" id="3.30.50.10:FF:000056">
    <property type="entry name" value="Peroxisome proliferator-activated receptor gamma"/>
    <property type="match status" value="1"/>
</dbReference>
<dbReference type="Proteomes" id="UP000584415">
    <property type="component" value="Unassembled WGS sequence"/>
</dbReference>
<dbReference type="InterPro" id="IPR001628">
    <property type="entry name" value="Znf_hrmn_rcpt"/>
</dbReference>
<dbReference type="Gene3D" id="3.30.50.10">
    <property type="entry name" value="Erythroid Transcription Factor GATA-1, subunit A"/>
    <property type="match status" value="1"/>
</dbReference>
<dbReference type="GO" id="GO:0045923">
    <property type="term" value="P:positive regulation of fatty acid metabolic process"/>
    <property type="evidence" value="ECO:0007669"/>
    <property type="project" value="TreeGrafter"/>
</dbReference>
<dbReference type="InterPro" id="IPR050234">
    <property type="entry name" value="Nuclear_hormone_rcpt_NR1"/>
</dbReference>
<gene>
    <name evidence="10" type="primary">Pparg</name>
    <name evidence="10" type="ORF">DYACAS_R01153</name>
</gene>
<keyword evidence="5" id="KW-0238">DNA-binding</keyword>
<keyword evidence="8" id="KW-0539">Nucleus</keyword>
<sequence>AIKMEPPSPPYFSEKVQLYKQPHEESANSLMAIECRVCGDKASGFHYGVHACEGCKGFFRRTIRLKLIYDRCDLNCRIHKKSRNKCQYCRFQKCLAVGMSHNGE</sequence>
<keyword evidence="4" id="KW-0805">Transcription regulation</keyword>
<comment type="caution">
    <text evidence="10">The sequence shown here is derived from an EMBL/GenBank/DDBJ whole genome shotgun (WGS) entry which is preliminary data.</text>
</comment>
<dbReference type="InterPro" id="IPR013088">
    <property type="entry name" value="Znf_NHR/GATA"/>
</dbReference>
<evidence type="ECO:0000256" key="4">
    <source>
        <dbReference type="ARBA" id="ARBA00023015"/>
    </source>
</evidence>
<dbReference type="GO" id="GO:0004879">
    <property type="term" value="F:nuclear receptor activity"/>
    <property type="evidence" value="ECO:0007669"/>
    <property type="project" value="TreeGrafter"/>
</dbReference>
<organism evidence="10 11">
    <name type="scientific">Platysteira castanea</name>
    <dbReference type="NCBI Taxonomy" id="1160851"/>
    <lineage>
        <taxon>Eukaryota</taxon>
        <taxon>Metazoa</taxon>
        <taxon>Chordata</taxon>
        <taxon>Craniata</taxon>
        <taxon>Vertebrata</taxon>
        <taxon>Euteleostomi</taxon>
        <taxon>Archelosauria</taxon>
        <taxon>Archosauria</taxon>
        <taxon>Dinosauria</taxon>
        <taxon>Saurischia</taxon>
        <taxon>Theropoda</taxon>
        <taxon>Coelurosauria</taxon>
        <taxon>Aves</taxon>
        <taxon>Neognathae</taxon>
        <taxon>Neoaves</taxon>
        <taxon>Telluraves</taxon>
        <taxon>Australaves</taxon>
        <taxon>Passeriformes</taxon>
        <taxon>Corvoidea</taxon>
        <taxon>Platysteiridae</taxon>
        <taxon>Platysteira</taxon>
    </lineage>
</organism>
<evidence type="ECO:0000256" key="5">
    <source>
        <dbReference type="ARBA" id="ARBA00023125"/>
    </source>
</evidence>
<dbReference type="EMBL" id="VYXC01009182">
    <property type="protein sequence ID" value="NWU28094.1"/>
    <property type="molecule type" value="Genomic_DNA"/>
</dbReference>
<dbReference type="GO" id="GO:0009755">
    <property type="term" value="P:hormone-mediated signaling pathway"/>
    <property type="evidence" value="ECO:0007669"/>
    <property type="project" value="TreeGrafter"/>
</dbReference>
<keyword evidence="3" id="KW-0862">Zinc</keyword>
<keyword evidence="6" id="KW-0804">Transcription</keyword>
<dbReference type="GO" id="GO:0050728">
    <property type="term" value="P:negative regulation of inflammatory response"/>
    <property type="evidence" value="ECO:0007669"/>
    <property type="project" value="TreeGrafter"/>
</dbReference>
<dbReference type="PRINTS" id="PR00047">
    <property type="entry name" value="STROIDFINGER"/>
</dbReference>